<dbReference type="PANTHER" id="PTHR32063:SF0">
    <property type="entry name" value="SWARMING MOTILITY PROTEIN SWRC"/>
    <property type="match status" value="1"/>
</dbReference>
<name>A0A268RWY3_SHOCL</name>
<dbReference type="InterPro" id="IPR027463">
    <property type="entry name" value="AcrB_DN_DC_subdom"/>
</dbReference>
<dbReference type="InterPro" id="IPR001036">
    <property type="entry name" value="Acrflvin-R"/>
</dbReference>
<gene>
    <name evidence="4" type="ORF">CHH61_19625</name>
</gene>
<dbReference type="EMBL" id="NPBS01000117">
    <property type="protein sequence ID" value="PAF24256.1"/>
    <property type="molecule type" value="Genomic_DNA"/>
</dbReference>
<dbReference type="PRINTS" id="PR00702">
    <property type="entry name" value="ACRIFLAVINRP"/>
</dbReference>
<reference evidence="4 5" key="1">
    <citation type="submission" date="2017-07" db="EMBL/GenBank/DDBJ databases">
        <title>Isolation and whole genome analysis of endospore-forming bacteria from heroin.</title>
        <authorList>
            <person name="Kalinowski J."/>
            <person name="Ahrens B."/>
            <person name="Al-Dilaimi A."/>
            <person name="Winkler A."/>
            <person name="Wibberg D."/>
            <person name="Schleenbecker U."/>
            <person name="Ruckert C."/>
            <person name="Wolfel R."/>
            <person name="Grass G."/>
        </authorList>
    </citation>
    <scope>NUCLEOTIDE SEQUENCE [LARGE SCALE GENOMIC DNA]</scope>
    <source>
        <strain evidence="4 5">7523-2</strain>
    </source>
</reference>
<feature type="transmembrane region" description="Helical" evidence="3">
    <location>
        <begin position="955"/>
        <end position="980"/>
    </location>
</feature>
<dbReference type="GO" id="GO:0042910">
    <property type="term" value="F:xenobiotic transmembrane transporter activity"/>
    <property type="evidence" value="ECO:0007669"/>
    <property type="project" value="TreeGrafter"/>
</dbReference>
<dbReference type="GO" id="GO:0005886">
    <property type="term" value="C:plasma membrane"/>
    <property type="evidence" value="ECO:0007669"/>
    <property type="project" value="TreeGrafter"/>
</dbReference>
<dbReference type="SUPFAM" id="SSF82693">
    <property type="entry name" value="Multidrug efflux transporter AcrB pore domain, PN1, PN2, PC1 and PC2 subdomains"/>
    <property type="match status" value="2"/>
</dbReference>
<comment type="caution">
    <text evidence="4">The sequence shown here is derived from an EMBL/GenBank/DDBJ whole genome shotgun (WGS) entry which is preliminary data.</text>
</comment>
<dbReference type="PANTHER" id="PTHR32063">
    <property type="match status" value="1"/>
</dbReference>
<dbReference type="Gene3D" id="3.30.70.1320">
    <property type="entry name" value="Multidrug efflux transporter AcrB pore domain like"/>
    <property type="match status" value="2"/>
</dbReference>
<dbReference type="Gene3D" id="3.30.2090.10">
    <property type="entry name" value="Multidrug efflux transporter AcrB TolC docking domain, DN and DC subdomains"/>
    <property type="match status" value="3"/>
</dbReference>
<keyword evidence="1" id="KW-0175">Coiled coil</keyword>
<sequence length="1068" mass="114246">MKSIIQFSMNNKFAVWLLTVMLIVFGLYAGMTMNREVIPDIDAPVVTISGAYPGATPEEVANEVSIPIEQAVENLDGVSAVNSSSFENFASIQIEYEFSKEMDEAETEAKEAIEQLEFADGVEEPTVSRINFGAFPILTLSVSEEGASLTELTERVEQDIIPELEGLPGIESVTAAGQETKEVQITFDEEALTEHGLDAETVTQLLEASSMRFPLGLYTFSGEEQSVVIDGKVTTLDDLRNLQLPSIPAGGGSPEMGQLPEGGMPEGEIPQMPEGEMPDGSGPIEGQQGMEGGELSGEMPELALETVALEDVADIEVVNESNSISRTNGQTAIGIEIVKAGDANTVAVADEVKEAIASFEEDGLSLSITTDQAEPIEESVATMVNKALFGALFAVAIILLFLRNIRTTVISVISIPVSLFIALIVLQQLDITLNIMTLGAMTVAIGRVIDDSIVVVENIFRRMGSKEEKLSGRALIQDATKEVFKPILSSTIVTAVVFLPLGLVEGMVGELFLPFGLTVIFALFASLLVAITVVPMMANSLFKNGAPEKHKKQEEKPGKLASGYRRLLETALNHKIITSLIAVALLVGSLFLTPFVGVSFLPEEEEKLVFATYSPNAGTTFEDAENDVNAAEEVLLDREGIDVFQLSLGAQSSSMAMMQAGDNSAIFYIQYEDDFEGFTQEKEAVVEALEEVTENGTWTGQDIATGGVGSSEFSVTVFGDSEEDIEPAVEDIKALLEEHDDLADPETSIADRYQEYTLKVDQERLSELGLTTAQLGMALYHVDDHNAVTTVEADGEELDVVIATNEEEYGSLEELTDVEVETQLGTQVAIADLVSVEEGTSSSTITRRDGQIYAEASAKILSDDVAGVSTTVLNEIEELELPEGVDVQVGGVTADIEESFTQLGIAMLVAIAIVYFVLVVTFGGGLAPFAILFSLPFIVIGALVGLFVTGETISISVLIGILMLIGIVVTNAIVLIDRVIHKEKDGLSTRDALLEAGTVRLRPILMTALVTIGALIPLAIGAEGGGLISKGLGITVIGGLTSSTLLTLVIVPIVYELLMKMRRKLLRK</sequence>
<evidence type="ECO:0000313" key="5">
    <source>
        <dbReference type="Proteomes" id="UP000216133"/>
    </source>
</evidence>
<dbReference type="AlphaFoldDB" id="A0A268RWY3"/>
<feature type="transmembrane region" description="Helical" evidence="3">
    <location>
        <begin position="903"/>
        <end position="922"/>
    </location>
</feature>
<keyword evidence="3" id="KW-1133">Transmembrane helix</keyword>
<evidence type="ECO:0000313" key="4">
    <source>
        <dbReference type="EMBL" id="PAF24256.1"/>
    </source>
</evidence>
<dbReference type="Pfam" id="PF00873">
    <property type="entry name" value="ACR_tran"/>
    <property type="match status" value="2"/>
</dbReference>
<protein>
    <submittedName>
        <fullName evidence="4">Swarming motility protein SwrC</fullName>
    </submittedName>
</protein>
<dbReference type="RefSeq" id="WP_095239442.1">
    <property type="nucleotide sequence ID" value="NZ_NPBS01000117.1"/>
</dbReference>
<feature type="transmembrane region" description="Helical" evidence="3">
    <location>
        <begin position="576"/>
        <end position="601"/>
    </location>
</feature>
<feature type="transmembrane region" description="Helical" evidence="3">
    <location>
        <begin position="409"/>
        <end position="429"/>
    </location>
</feature>
<dbReference type="Proteomes" id="UP000216133">
    <property type="component" value="Unassembled WGS sequence"/>
</dbReference>
<dbReference type="SUPFAM" id="SSF82866">
    <property type="entry name" value="Multidrug efflux transporter AcrB transmembrane domain"/>
    <property type="match status" value="2"/>
</dbReference>
<feature type="transmembrane region" description="Helical" evidence="3">
    <location>
        <begin position="435"/>
        <end position="456"/>
    </location>
</feature>
<organism evidence="4 5">
    <name type="scientific">Shouchella clausii</name>
    <name type="common">Alkalihalobacillus clausii</name>
    <dbReference type="NCBI Taxonomy" id="79880"/>
    <lineage>
        <taxon>Bacteria</taxon>
        <taxon>Bacillati</taxon>
        <taxon>Bacillota</taxon>
        <taxon>Bacilli</taxon>
        <taxon>Bacillales</taxon>
        <taxon>Bacillaceae</taxon>
        <taxon>Shouchella</taxon>
    </lineage>
</organism>
<feature type="region of interest" description="Disordered" evidence="2">
    <location>
        <begin position="245"/>
        <end position="268"/>
    </location>
</feature>
<feature type="transmembrane region" description="Helical" evidence="3">
    <location>
        <begin position="515"/>
        <end position="542"/>
    </location>
</feature>
<dbReference type="SUPFAM" id="SSF82714">
    <property type="entry name" value="Multidrug efflux transporter AcrB TolC docking domain, DN and DC subdomains"/>
    <property type="match status" value="2"/>
</dbReference>
<feature type="transmembrane region" description="Helical" evidence="3">
    <location>
        <begin position="1032"/>
        <end position="1058"/>
    </location>
</feature>
<dbReference type="Gene3D" id="3.30.70.1440">
    <property type="entry name" value="Multidrug efflux transporter AcrB pore domain"/>
    <property type="match status" value="1"/>
</dbReference>
<feature type="transmembrane region" description="Helical" evidence="3">
    <location>
        <begin position="483"/>
        <end position="503"/>
    </location>
</feature>
<feature type="transmembrane region" description="Helical" evidence="3">
    <location>
        <begin position="1001"/>
        <end position="1020"/>
    </location>
</feature>
<keyword evidence="3" id="KW-0812">Transmembrane</keyword>
<dbReference type="Gene3D" id="3.30.70.1430">
    <property type="entry name" value="Multidrug efflux transporter AcrB pore domain"/>
    <property type="match status" value="2"/>
</dbReference>
<evidence type="ECO:0000256" key="3">
    <source>
        <dbReference type="SAM" id="Phobius"/>
    </source>
</evidence>
<feature type="coiled-coil region" evidence="1">
    <location>
        <begin position="95"/>
        <end position="122"/>
    </location>
</feature>
<feature type="transmembrane region" description="Helical" evidence="3">
    <location>
        <begin position="929"/>
        <end position="949"/>
    </location>
</feature>
<feature type="transmembrane region" description="Helical" evidence="3">
    <location>
        <begin position="383"/>
        <end position="402"/>
    </location>
</feature>
<proteinExistence type="predicted"/>
<evidence type="ECO:0000256" key="2">
    <source>
        <dbReference type="SAM" id="MobiDB-lite"/>
    </source>
</evidence>
<evidence type="ECO:0000256" key="1">
    <source>
        <dbReference type="SAM" id="Coils"/>
    </source>
</evidence>
<accession>A0A268RWY3</accession>
<dbReference type="Gene3D" id="1.20.1640.10">
    <property type="entry name" value="Multidrug efflux transporter AcrB transmembrane domain"/>
    <property type="match status" value="3"/>
</dbReference>
<keyword evidence="3" id="KW-0472">Membrane</keyword>